<dbReference type="GO" id="GO:0016787">
    <property type="term" value="F:hydrolase activity"/>
    <property type="evidence" value="ECO:0007669"/>
    <property type="project" value="UniProtKB-KW"/>
</dbReference>
<accession>J0MXH4</accession>
<dbReference type="Proteomes" id="UP000004578">
    <property type="component" value="Unassembled WGS sequence"/>
</dbReference>
<keyword evidence="3" id="KW-1185">Reference proteome</keyword>
<dbReference type="InterPro" id="IPR013830">
    <property type="entry name" value="SGNH_hydro"/>
</dbReference>
<reference evidence="2 3" key="1">
    <citation type="submission" date="2012-05" db="EMBL/GenBank/DDBJ databases">
        <authorList>
            <person name="Harkins D.M."/>
            <person name="Madupu R."/>
            <person name="Durkin A.S."/>
            <person name="Torralba M."/>
            <person name="Methe B."/>
            <person name="Sutton G.G."/>
            <person name="Nelson K.E."/>
        </authorList>
    </citation>
    <scope>NUCLEOTIDE SEQUENCE [LARGE SCALE GENOMIC DNA]</scope>
    <source>
        <strain evidence="2 3">F0490</strain>
    </source>
</reference>
<protein>
    <submittedName>
        <fullName evidence="2">GDSL-like lipase/acylhydrolase family protein</fullName>
    </submittedName>
</protein>
<gene>
    <name evidence="2" type="ORF">HMPREF1317_2225</name>
</gene>
<dbReference type="AlphaFoldDB" id="J0MXH4"/>
<comment type="caution">
    <text evidence="2">The sequence shown here is derived from an EMBL/GenBank/DDBJ whole genome shotgun (WGS) entry which is preliminary data.</text>
</comment>
<keyword evidence="2" id="KW-0378">Hydrolase</keyword>
<name>J0MXH4_9ACTO</name>
<feature type="non-terminal residue" evidence="2">
    <location>
        <position position="116"/>
    </location>
</feature>
<evidence type="ECO:0000259" key="1">
    <source>
        <dbReference type="Pfam" id="PF13472"/>
    </source>
</evidence>
<evidence type="ECO:0000313" key="3">
    <source>
        <dbReference type="Proteomes" id="UP000004578"/>
    </source>
</evidence>
<sequence>MRLCVIGDELVAGTGDSRSLGWIGRVCARSRFKVPATVMVLAMPGETTKEMGMRWEAEVSPRLADDQPRGLVIGVGPADVPAGVSTARSRLNLANITDRAAVLGIPCFVVGPPPLA</sequence>
<feature type="domain" description="SGNH hydrolase-type esterase" evidence="1">
    <location>
        <begin position="5"/>
        <end position="114"/>
    </location>
</feature>
<organism evidence="2 3">
    <name type="scientific">Schaalia georgiae F0490</name>
    <dbReference type="NCBI Taxonomy" id="1125717"/>
    <lineage>
        <taxon>Bacteria</taxon>
        <taxon>Bacillati</taxon>
        <taxon>Actinomycetota</taxon>
        <taxon>Actinomycetes</taxon>
        <taxon>Actinomycetales</taxon>
        <taxon>Actinomycetaceae</taxon>
        <taxon>Schaalia</taxon>
    </lineage>
</organism>
<proteinExistence type="predicted"/>
<dbReference type="RefSeq" id="WP_005871686.1">
    <property type="nucleotide sequence ID" value="NZ_AKFS01000254.1"/>
</dbReference>
<dbReference type="SUPFAM" id="SSF52266">
    <property type="entry name" value="SGNH hydrolase"/>
    <property type="match status" value="1"/>
</dbReference>
<dbReference type="InterPro" id="IPR036514">
    <property type="entry name" value="SGNH_hydro_sf"/>
</dbReference>
<dbReference type="EMBL" id="AKFS01000254">
    <property type="protein sequence ID" value="EJF39074.1"/>
    <property type="molecule type" value="Genomic_DNA"/>
</dbReference>
<dbReference type="Pfam" id="PF13472">
    <property type="entry name" value="Lipase_GDSL_2"/>
    <property type="match status" value="1"/>
</dbReference>
<dbReference type="Gene3D" id="3.40.50.1110">
    <property type="entry name" value="SGNH hydrolase"/>
    <property type="match status" value="1"/>
</dbReference>
<evidence type="ECO:0000313" key="2">
    <source>
        <dbReference type="EMBL" id="EJF39074.1"/>
    </source>
</evidence>